<dbReference type="CDD" id="cd07023">
    <property type="entry name" value="S49_Sppa_N_C"/>
    <property type="match status" value="1"/>
</dbReference>
<dbReference type="InterPro" id="IPR004634">
    <property type="entry name" value="Pept_S49_pIV"/>
</dbReference>
<keyword evidence="4" id="KW-0378">Hydrolase</keyword>
<dbReference type="RefSeq" id="WP_127804275.1">
    <property type="nucleotide sequence ID" value="NZ_SACY01000003.1"/>
</dbReference>
<dbReference type="CDD" id="cd07018">
    <property type="entry name" value="S49_SppA_67K_type"/>
    <property type="match status" value="1"/>
</dbReference>
<evidence type="ECO:0000256" key="5">
    <source>
        <dbReference type="ARBA" id="ARBA00022825"/>
    </source>
</evidence>
<comment type="similarity">
    <text evidence="2">Belongs to the peptidase S49 family.</text>
</comment>
<evidence type="ECO:0000313" key="10">
    <source>
        <dbReference type="EMBL" id="RVU25013.1"/>
    </source>
</evidence>
<feature type="transmembrane region" description="Helical" evidence="8">
    <location>
        <begin position="12"/>
        <end position="33"/>
    </location>
</feature>
<evidence type="ECO:0000256" key="6">
    <source>
        <dbReference type="ARBA" id="ARBA00023136"/>
    </source>
</evidence>
<evidence type="ECO:0000313" key="11">
    <source>
        <dbReference type="Proteomes" id="UP000282832"/>
    </source>
</evidence>
<dbReference type="InterPro" id="IPR029045">
    <property type="entry name" value="ClpP/crotonase-like_dom_sf"/>
</dbReference>
<keyword evidence="11" id="KW-1185">Reference proteome</keyword>
<evidence type="ECO:0000256" key="8">
    <source>
        <dbReference type="SAM" id="Phobius"/>
    </source>
</evidence>
<dbReference type="EMBL" id="SACY01000003">
    <property type="protein sequence ID" value="RVU25013.1"/>
    <property type="molecule type" value="Genomic_DNA"/>
</dbReference>
<keyword evidence="6 8" id="KW-0472">Membrane</keyword>
<dbReference type="InterPro" id="IPR002142">
    <property type="entry name" value="Peptidase_S49"/>
</dbReference>
<accession>A0A437PRW7</accession>
<keyword evidence="8" id="KW-0812">Transmembrane</keyword>
<dbReference type="PANTHER" id="PTHR33209">
    <property type="entry name" value="PROTEASE 4"/>
    <property type="match status" value="1"/>
</dbReference>
<evidence type="ECO:0000256" key="3">
    <source>
        <dbReference type="ARBA" id="ARBA00022670"/>
    </source>
</evidence>
<evidence type="ECO:0000259" key="9">
    <source>
        <dbReference type="Pfam" id="PF01343"/>
    </source>
</evidence>
<keyword evidence="8" id="KW-1133">Transmembrane helix</keyword>
<feature type="active site" description="Nucleophile" evidence="7">
    <location>
        <position position="388"/>
    </location>
</feature>
<dbReference type="InterPro" id="IPR047272">
    <property type="entry name" value="S49_SppA_C"/>
</dbReference>
<sequence>MWQFVKNTLSNILGLFLFSLLSILIIAGIGTVMSESDAKVEIKENSILRLDLSHPIVENANSEENPFADLLGPFVENAEKIGLIQLLDAIERAKIDTKIKGIYLESTMPMASYAQISEIRDAIEDFKKSGKFVISFADSYSQKGYYLASVSDKVYLNPNGLVEFSGISSNPIFFKKAFDKLGVEPLVFKVGKYKSAVEPFIREDMSPENKEQTLSYLNSINSFVFDKIARSRNLSVPTLNTIADSLWSFRPKLAEQKGLLNLAYEDQVTDELMKLVKVKEKEDLEFIGLNSILKADSPIKEVESSDKIAVLVAEGEIVGTKADDDAIGSENFNKELRKLRDNKSVKAIVLRINSPGGSALASDNMWREIQLAKKVKPVIASMSTYAASGGYYMAMGTDAIVAHPATITGSIGIFGQWFNLDNLMKEKLGITKDQVKTNAHSSFMQTTGALSDFEKNVIQQIVNEGYESFTSKAAQGRKMPVEKLKSIAEGRVWTGAQAKQIGLVDELGGLKTAIQLAADKVKLKKGAYKVSIYPKKKMFLEKLLESSISESKITERLIQKNIPWADAMLEINRIKNREGLQALMPYLIELK</sequence>
<evidence type="ECO:0000256" key="4">
    <source>
        <dbReference type="ARBA" id="ARBA00022801"/>
    </source>
</evidence>
<evidence type="ECO:0000256" key="2">
    <source>
        <dbReference type="ARBA" id="ARBA00008683"/>
    </source>
</evidence>
<dbReference type="GO" id="GO:0008236">
    <property type="term" value="F:serine-type peptidase activity"/>
    <property type="evidence" value="ECO:0007669"/>
    <property type="project" value="UniProtKB-KW"/>
</dbReference>
<keyword evidence="5" id="KW-0720">Serine protease</keyword>
<dbReference type="NCBIfam" id="TIGR00705">
    <property type="entry name" value="SppA_67K"/>
    <property type="match status" value="1"/>
</dbReference>
<dbReference type="GO" id="GO:0016020">
    <property type="term" value="C:membrane"/>
    <property type="evidence" value="ECO:0007669"/>
    <property type="project" value="UniProtKB-SubCell"/>
</dbReference>
<dbReference type="InterPro" id="IPR004635">
    <property type="entry name" value="Pept_S49_SppA"/>
</dbReference>
<feature type="active site" description="Proton donor/acceptor" evidence="7">
    <location>
        <position position="194"/>
    </location>
</feature>
<proteinExistence type="inferred from homology"/>
<dbReference type="SUPFAM" id="SSF52096">
    <property type="entry name" value="ClpP/crotonase"/>
    <property type="match status" value="2"/>
</dbReference>
<dbReference type="AlphaFoldDB" id="A0A437PRW7"/>
<dbReference type="InterPro" id="IPR047217">
    <property type="entry name" value="S49_SppA_67K_type_N"/>
</dbReference>
<reference evidence="10 11" key="1">
    <citation type="submission" date="2019-01" db="EMBL/GenBank/DDBJ databases">
        <authorList>
            <person name="Chen W.-M."/>
        </authorList>
    </citation>
    <scope>NUCLEOTIDE SEQUENCE [LARGE SCALE GENOMIC DNA]</scope>
    <source>
        <strain evidence="10 11">FSY-15</strain>
    </source>
</reference>
<gene>
    <name evidence="10" type="primary">sppA</name>
    <name evidence="10" type="ORF">EOJ36_08390</name>
</gene>
<dbReference type="Proteomes" id="UP000282832">
    <property type="component" value="Unassembled WGS sequence"/>
</dbReference>
<keyword evidence="3" id="KW-0645">Protease</keyword>
<evidence type="ECO:0000256" key="7">
    <source>
        <dbReference type="PIRSR" id="PIRSR001217-1"/>
    </source>
</evidence>
<feature type="domain" description="Peptidase S49" evidence="9">
    <location>
        <begin position="372"/>
        <end position="524"/>
    </location>
</feature>
<organism evidence="10 11">
    <name type="scientific">Sandaracinomonas limnophila</name>
    <dbReference type="NCBI Taxonomy" id="1862386"/>
    <lineage>
        <taxon>Bacteria</taxon>
        <taxon>Pseudomonadati</taxon>
        <taxon>Bacteroidota</taxon>
        <taxon>Cytophagia</taxon>
        <taxon>Cytophagales</taxon>
        <taxon>Flectobacillaceae</taxon>
        <taxon>Sandaracinomonas</taxon>
    </lineage>
</organism>
<comment type="subcellular location">
    <subcellularLocation>
        <location evidence="1">Membrane</location>
    </subcellularLocation>
</comment>
<dbReference type="PANTHER" id="PTHR33209:SF1">
    <property type="entry name" value="PEPTIDASE S49 DOMAIN-CONTAINING PROTEIN"/>
    <property type="match status" value="1"/>
</dbReference>
<dbReference type="PIRSF" id="PIRSF001217">
    <property type="entry name" value="Protease_4_SppA"/>
    <property type="match status" value="1"/>
</dbReference>
<evidence type="ECO:0000256" key="1">
    <source>
        <dbReference type="ARBA" id="ARBA00004370"/>
    </source>
</evidence>
<name>A0A437PRW7_9BACT</name>
<comment type="caution">
    <text evidence="10">The sequence shown here is derived from an EMBL/GenBank/DDBJ whole genome shotgun (WGS) entry which is preliminary data.</text>
</comment>
<dbReference type="NCBIfam" id="TIGR00706">
    <property type="entry name" value="SppA_dom"/>
    <property type="match status" value="1"/>
</dbReference>
<feature type="domain" description="Peptidase S49" evidence="9">
    <location>
        <begin position="126"/>
        <end position="279"/>
    </location>
</feature>
<dbReference type="Gene3D" id="3.90.226.10">
    <property type="entry name" value="2-enoyl-CoA Hydratase, Chain A, domain 1"/>
    <property type="match status" value="4"/>
</dbReference>
<dbReference type="OrthoDB" id="9764363at2"/>
<dbReference type="GO" id="GO:0006465">
    <property type="term" value="P:signal peptide processing"/>
    <property type="evidence" value="ECO:0007669"/>
    <property type="project" value="InterPro"/>
</dbReference>
<dbReference type="Pfam" id="PF01343">
    <property type="entry name" value="Peptidase_S49"/>
    <property type="match status" value="2"/>
</dbReference>
<protein>
    <submittedName>
        <fullName evidence="10">Signal peptide peptidase SppA</fullName>
    </submittedName>
</protein>